<name>A0ACC1HDU5_9FUNG</name>
<keyword evidence="2" id="KW-1185">Reference proteome</keyword>
<gene>
    <name evidence="1" type="primary">ALG3_1</name>
    <name evidence="1" type="ORF">EV182_005115</name>
</gene>
<evidence type="ECO:0000313" key="1">
    <source>
        <dbReference type="EMBL" id="KAJ1673496.1"/>
    </source>
</evidence>
<evidence type="ECO:0000313" key="2">
    <source>
        <dbReference type="Proteomes" id="UP001145114"/>
    </source>
</evidence>
<protein>
    <submittedName>
        <fullName evidence="1">Dolichyl-P-Man:Man(5)GlcNAc(2)-PP-dolichol alpha-1,3-mannosyltransferase</fullName>
        <ecNumber evidence="1">2.4.1.258</ecNumber>
    </submittedName>
</protein>
<sequence>MALKFARRILVDSRCFYWVAVPLMVFELALNILIVSKVPYTEIDWKTYMQQIAAVVEGERNYSLIRGDTGPLVYPAGFVWIYRCLYWLTEGGTNIFRGQLIFIGIYMFNFLIVMCIYRHSSKASPRVRLLP</sequence>
<dbReference type="EMBL" id="JAMZIH010006872">
    <property type="protein sequence ID" value="KAJ1673496.1"/>
    <property type="molecule type" value="Genomic_DNA"/>
</dbReference>
<organism evidence="1 2">
    <name type="scientific">Spiromyces aspiralis</name>
    <dbReference type="NCBI Taxonomy" id="68401"/>
    <lineage>
        <taxon>Eukaryota</taxon>
        <taxon>Fungi</taxon>
        <taxon>Fungi incertae sedis</taxon>
        <taxon>Zoopagomycota</taxon>
        <taxon>Kickxellomycotina</taxon>
        <taxon>Kickxellomycetes</taxon>
        <taxon>Kickxellales</taxon>
        <taxon>Kickxellaceae</taxon>
        <taxon>Spiromyces</taxon>
    </lineage>
</organism>
<dbReference type="EC" id="2.4.1.258" evidence="1"/>
<dbReference type="Proteomes" id="UP001145114">
    <property type="component" value="Unassembled WGS sequence"/>
</dbReference>
<keyword evidence="1" id="KW-0328">Glycosyltransferase</keyword>
<proteinExistence type="predicted"/>
<keyword evidence="1" id="KW-0808">Transferase</keyword>
<comment type="caution">
    <text evidence="1">The sequence shown here is derived from an EMBL/GenBank/DDBJ whole genome shotgun (WGS) entry which is preliminary data.</text>
</comment>
<accession>A0ACC1HDU5</accession>
<reference evidence="1" key="1">
    <citation type="submission" date="2022-06" db="EMBL/GenBank/DDBJ databases">
        <title>Phylogenomic reconstructions and comparative analyses of Kickxellomycotina fungi.</title>
        <authorList>
            <person name="Reynolds N.K."/>
            <person name="Stajich J.E."/>
            <person name="Barry K."/>
            <person name="Grigoriev I.V."/>
            <person name="Crous P."/>
            <person name="Smith M.E."/>
        </authorList>
    </citation>
    <scope>NUCLEOTIDE SEQUENCE</scope>
    <source>
        <strain evidence="1">RSA 2271</strain>
    </source>
</reference>